<dbReference type="Pfam" id="PF03184">
    <property type="entry name" value="DDE_1"/>
    <property type="match status" value="1"/>
</dbReference>
<name>A0A1V9XK17_9ACAR</name>
<feature type="region of interest" description="Disordered" evidence="1">
    <location>
        <begin position="506"/>
        <end position="532"/>
    </location>
</feature>
<dbReference type="InParanoid" id="A0A1V9XK17"/>
<accession>A0A1V9XK17</accession>
<organism evidence="3 4">
    <name type="scientific">Tropilaelaps mercedesae</name>
    <dbReference type="NCBI Taxonomy" id="418985"/>
    <lineage>
        <taxon>Eukaryota</taxon>
        <taxon>Metazoa</taxon>
        <taxon>Ecdysozoa</taxon>
        <taxon>Arthropoda</taxon>
        <taxon>Chelicerata</taxon>
        <taxon>Arachnida</taxon>
        <taxon>Acari</taxon>
        <taxon>Parasitiformes</taxon>
        <taxon>Mesostigmata</taxon>
        <taxon>Gamasina</taxon>
        <taxon>Dermanyssoidea</taxon>
        <taxon>Laelapidae</taxon>
        <taxon>Tropilaelaps</taxon>
    </lineage>
</organism>
<protein>
    <recommendedName>
        <fullName evidence="2">DDE-1 domain-containing protein</fullName>
    </recommendedName>
</protein>
<dbReference type="EMBL" id="MNPL01009089">
    <property type="protein sequence ID" value="OQR73890.1"/>
    <property type="molecule type" value="Genomic_DNA"/>
</dbReference>
<comment type="caution">
    <text evidence="3">The sequence shown here is derived from an EMBL/GenBank/DDBJ whole genome shotgun (WGS) entry which is preliminary data.</text>
</comment>
<feature type="region of interest" description="Disordered" evidence="1">
    <location>
        <begin position="1"/>
        <end position="199"/>
    </location>
</feature>
<feature type="compositionally biased region" description="Low complexity" evidence="1">
    <location>
        <begin position="70"/>
        <end position="86"/>
    </location>
</feature>
<feature type="compositionally biased region" description="Pro residues" evidence="1">
    <location>
        <begin position="87"/>
        <end position="100"/>
    </location>
</feature>
<evidence type="ECO:0000259" key="2">
    <source>
        <dbReference type="Pfam" id="PF03184"/>
    </source>
</evidence>
<evidence type="ECO:0000313" key="3">
    <source>
        <dbReference type="EMBL" id="OQR73890.1"/>
    </source>
</evidence>
<keyword evidence="4" id="KW-1185">Reference proteome</keyword>
<feature type="region of interest" description="Disordered" evidence="1">
    <location>
        <begin position="639"/>
        <end position="672"/>
    </location>
</feature>
<dbReference type="OrthoDB" id="125347at2759"/>
<evidence type="ECO:0000313" key="4">
    <source>
        <dbReference type="Proteomes" id="UP000192247"/>
    </source>
</evidence>
<dbReference type="PANTHER" id="PTHR19303">
    <property type="entry name" value="TRANSPOSON"/>
    <property type="match status" value="1"/>
</dbReference>
<feature type="compositionally biased region" description="Low complexity" evidence="1">
    <location>
        <begin position="133"/>
        <end position="155"/>
    </location>
</feature>
<dbReference type="AlphaFoldDB" id="A0A1V9XK17"/>
<reference evidence="3 4" key="1">
    <citation type="journal article" date="2017" name="Gigascience">
        <title>Draft genome of the honey bee ectoparasitic mite, Tropilaelaps mercedesae, is shaped by the parasitic life history.</title>
        <authorList>
            <person name="Dong X."/>
            <person name="Armstrong S.D."/>
            <person name="Xia D."/>
            <person name="Makepeace B.L."/>
            <person name="Darby A.C."/>
            <person name="Kadowaki T."/>
        </authorList>
    </citation>
    <scope>NUCLEOTIDE SEQUENCE [LARGE SCALE GENOMIC DNA]</scope>
    <source>
        <strain evidence="3">Wuxi-XJTLU</strain>
    </source>
</reference>
<dbReference type="Proteomes" id="UP000192247">
    <property type="component" value="Unassembled WGS sequence"/>
</dbReference>
<feature type="compositionally biased region" description="Low complexity" evidence="1">
    <location>
        <begin position="38"/>
        <end position="56"/>
    </location>
</feature>
<dbReference type="STRING" id="418985.A0A1V9XK17"/>
<dbReference type="GO" id="GO:0003677">
    <property type="term" value="F:DNA binding"/>
    <property type="evidence" value="ECO:0007669"/>
    <property type="project" value="TreeGrafter"/>
</dbReference>
<feature type="compositionally biased region" description="Polar residues" evidence="1">
    <location>
        <begin position="1"/>
        <end position="30"/>
    </location>
</feature>
<dbReference type="GO" id="GO:0005634">
    <property type="term" value="C:nucleus"/>
    <property type="evidence" value="ECO:0007669"/>
    <property type="project" value="TreeGrafter"/>
</dbReference>
<evidence type="ECO:0000256" key="1">
    <source>
        <dbReference type="SAM" id="MobiDB-lite"/>
    </source>
</evidence>
<feature type="compositionally biased region" description="Polar residues" evidence="1">
    <location>
        <begin position="654"/>
        <end position="666"/>
    </location>
</feature>
<gene>
    <name evidence="3" type="ORF">BIW11_03497</name>
</gene>
<sequence length="694" mass="73934">MSSKAAQSSMGPPNSGPQHPQPTTGHSSLPSPHASLNPHAPHSAHLAPHSHGPHGSATGPASSPMGLVGLGSPSMSSQHSLGSQSPPNHPLAPLAPPPMGNPCLPGEYPPVSTSSIPHSGHASHHSVISQQRGPLPSLHQPQLSSLGQLPSGHLSAGQSGSGDIGGQMPPPAAPPSSGHPHTPRADRLTPPPPPLASLGVGQMQMVSTGIGIVNQSVMSVLPAPPQQVSPPPPVATPTKPSPDYELANYHHALFDYDPARIYTVSETCLLYNKLPNAERDTLSDTLNADARITVLLCSNANGTHKFRPLVINCRRDGEDFNENRDKLPVSYASQRSSFLTGNIFQQWIWELERRVEYPCVLLLDTSPAHVSVSVQSDKIKLLFLQNSLRQLQPLNQGAITEFKARYKAEMITHTERQLSSAQGNQGSNGVRAALPTPDVVVPFLDALYILSDAWSSLARDTLLESWTKSQLLPVRIYTGRRDIEEEAIHELSQAIKASKLCCAPGDRGGSDRSGASGGSGGSAAASPADGIEPNRREVEEYLHLDDTFPTSYSFSEEAFESSSATQGYSSEAMDAALMQYYHLRRSRQLTPEEILAMLDKMEQFFTHQALISSTDILAIHSLRSKTYKIASNYYPPSASAVGSTPTVVTPPTPLSSGGTHPGSQYTPPLLAGPPLLAPAVPVSHQQSPFPSTSY</sequence>
<dbReference type="InterPro" id="IPR004875">
    <property type="entry name" value="DDE_SF_endonuclease_dom"/>
</dbReference>
<dbReference type="InterPro" id="IPR050863">
    <property type="entry name" value="CenT-Element_Derived"/>
</dbReference>
<dbReference type="PANTHER" id="PTHR19303:SF73">
    <property type="entry name" value="PROTEIN PDC2"/>
    <property type="match status" value="1"/>
</dbReference>
<feature type="domain" description="DDE-1" evidence="2">
    <location>
        <begin position="290"/>
        <end position="466"/>
    </location>
</feature>
<proteinExistence type="predicted"/>